<comment type="function">
    <text evidence="12">Required for the insertion and/or proper folding and/or complex formation of integral membrane proteins into the membrane. Involved in integration of membrane proteins that insert both dependently and independently of the Sec translocase complex, as well as at least some lipoproteins.</text>
</comment>
<evidence type="ECO:0000259" key="13">
    <source>
        <dbReference type="Pfam" id="PF02096"/>
    </source>
</evidence>
<evidence type="ECO:0000256" key="4">
    <source>
        <dbReference type="ARBA" id="ARBA00022692"/>
    </source>
</evidence>
<dbReference type="eggNOG" id="COG0706">
    <property type="taxonomic scope" value="Bacteria"/>
</dbReference>
<dbReference type="Pfam" id="PF02096">
    <property type="entry name" value="60KD_IMP"/>
    <property type="match status" value="1"/>
</dbReference>
<dbReference type="InterPro" id="IPR028055">
    <property type="entry name" value="YidC/Oxa/ALB_C"/>
</dbReference>
<dbReference type="PANTHER" id="PTHR12428:SF65">
    <property type="entry name" value="CYTOCHROME C OXIDASE ASSEMBLY PROTEIN COX18, MITOCHONDRIAL"/>
    <property type="match status" value="1"/>
</dbReference>
<name>I8AL33_9BACL</name>
<dbReference type="GO" id="GO:0005886">
    <property type="term" value="C:plasma membrane"/>
    <property type="evidence" value="ECO:0007669"/>
    <property type="project" value="UniProtKB-SubCell"/>
</dbReference>
<comment type="subcellular location">
    <subcellularLocation>
        <location evidence="1 12">Cell membrane</location>
        <topology evidence="1 12">Multi-pass membrane protein</topology>
    </subcellularLocation>
</comment>
<evidence type="ECO:0000256" key="5">
    <source>
        <dbReference type="ARBA" id="ARBA00022729"/>
    </source>
</evidence>
<keyword evidence="6 12" id="KW-0653">Protein transport</keyword>
<feature type="transmembrane region" description="Helical" evidence="12">
    <location>
        <begin position="173"/>
        <end position="191"/>
    </location>
</feature>
<dbReference type="InterPro" id="IPR023060">
    <property type="entry name" value="YidC/YidC1/YidC2_Firmicutes"/>
</dbReference>
<dbReference type="Proteomes" id="UP000004080">
    <property type="component" value="Unassembled WGS sequence"/>
</dbReference>
<dbReference type="GO" id="GO:0032977">
    <property type="term" value="F:membrane insertase activity"/>
    <property type="evidence" value="ECO:0007669"/>
    <property type="project" value="InterPro"/>
</dbReference>
<proteinExistence type="inferred from homology"/>
<keyword evidence="9" id="KW-0564">Palmitate</keyword>
<dbReference type="GO" id="GO:0015031">
    <property type="term" value="P:protein transport"/>
    <property type="evidence" value="ECO:0007669"/>
    <property type="project" value="UniProtKB-KW"/>
</dbReference>
<comment type="similarity">
    <text evidence="12">Belongs to the OXA1/ALB3/YidC family. Type 2 subfamily.</text>
</comment>
<feature type="transmembrane region" description="Helical" evidence="12">
    <location>
        <begin position="61"/>
        <end position="82"/>
    </location>
</feature>
<dbReference type="HAMAP" id="MF_01811">
    <property type="entry name" value="YidC_type2"/>
    <property type="match status" value="1"/>
</dbReference>
<dbReference type="AlphaFoldDB" id="I8AL33"/>
<evidence type="ECO:0000256" key="8">
    <source>
        <dbReference type="ARBA" id="ARBA00023136"/>
    </source>
</evidence>
<dbReference type="InterPro" id="IPR047196">
    <property type="entry name" value="YidC_ALB_C"/>
</dbReference>
<feature type="transmembrane region" description="Helical" evidence="12">
    <location>
        <begin position="203"/>
        <end position="222"/>
    </location>
</feature>
<keyword evidence="11 12" id="KW-0449">Lipoprotein</keyword>
<evidence type="ECO:0000256" key="2">
    <source>
        <dbReference type="ARBA" id="ARBA00022448"/>
    </source>
</evidence>
<dbReference type="CDD" id="cd20070">
    <property type="entry name" value="5TM_YidC_Alb3"/>
    <property type="match status" value="1"/>
</dbReference>
<keyword evidence="4 12" id="KW-0812">Transmembrane</keyword>
<feature type="domain" description="Membrane insertase YidC/Oxa/ALB C-terminal" evidence="13">
    <location>
        <begin position="61"/>
        <end position="245"/>
    </location>
</feature>
<keyword evidence="8 12" id="KW-0472">Membrane</keyword>
<keyword evidence="5 12" id="KW-0732">Signal</keyword>
<protein>
    <recommendedName>
        <fullName evidence="12">Membrane protein insertase YidC</fullName>
    </recommendedName>
    <alternativeName>
        <fullName evidence="12">Foldase YidC</fullName>
    </alternativeName>
    <alternativeName>
        <fullName evidence="12">Membrane integrase YidC</fullName>
    </alternativeName>
    <alternativeName>
        <fullName evidence="12">Membrane protein YidC</fullName>
    </alternativeName>
</protein>
<reference evidence="14 15" key="1">
    <citation type="journal article" date="2012" name="J. Bacteriol.">
        <title>Genome of Bacillus macauensis ZFHKF-1, a Long-Chain-Forming Bacterium.</title>
        <authorList>
            <person name="Cai L."/>
            <person name="Zhang T."/>
        </authorList>
    </citation>
    <scope>NUCLEOTIDE SEQUENCE [LARGE SCALE GENOMIC DNA]</scope>
    <source>
        <strain evidence="14 15">ZFHKF-1</strain>
    </source>
</reference>
<evidence type="ECO:0000256" key="3">
    <source>
        <dbReference type="ARBA" id="ARBA00022475"/>
    </source>
</evidence>
<evidence type="ECO:0000256" key="9">
    <source>
        <dbReference type="ARBA" id="ARBA00023139"/>
    </source>
</evidence>
<evidence type="ECO:0000313" key="14">
    <source>
        <dbReference type="EMBL" id="EIT86314.1"/>
    </source>
</evidence>
<sequence>MKRLGLTRNGRLWLLLIGIVVLAGCSRAPVDEHSTGIWSHYFVYPLSWLIRHVARYFSGEYGLAIILLTVVIRLLLIPVALYSKKKQQKMKELQPEIVKLRETYSSKDRETQRKLQQEMMHLYQQHKVNPISMGCLPLLIQMPILIAFYYAIIRTPEIGVHSFLWFQLGHPDSLHLLPIIAALTTFVQQKVMNASMNEMNPQLKMMGYIMPLIIVVSSWNLFAVLPMYWIVGNVIAIVQTVILNRMSS</sequence>
<dbReference type="STRING" id="1196324.A374_05101"/>
<dbReference type="PANTHER" id="PTHR12428">
    <property type="entry name" value="OXA1"/>
    <property type="match status" value="1"/>
</dbReference>
<organism evidence="14 15">
    <name type="scientific">Fictibacillus macauensis ZFHKF-1</name>
    <dbReference type="NCBI Taxonomy" id="1196324"/>
    <lineage>
        <taxon>Bacteria</taxon>
        <taxon>Bacillati</taxon>
        <taxon>Bacillota</taxon>
        <taxon>Bacilli</taxon>
        <taxon>Bacillales</taxon>
        <taxon>Fictibacillaceae</taxon>
        <taxon>Fictibacillus</taxon>
    </lineage>
</organism>
<evidence type="ECO:0000256" key="7">
    <source>
        <dbReference type="ARBA" id="ARBA00022989"/>
    </source>
</evidence>
<evidence type="ECO:0000256" key="12">
    <source>
        <dbReference type="HAMAP-Rule" id="MF_01811"/>
    </source>
</evidence>
<dbReference type="PATRIC" id="fig|1196324.3.peg.1035"/>
<evidence type="ECO:0000256" key="1">
    <source>
        <dbReference type="ARBA" id="ARBA00004651"/>
    </source>
</evidence>
<feature type="transmembrane region" description="Helical" evidence="12">
    <location>
        <begin position="131"/>
        <end position="153"/>
    </location>
</feature>
<dbReference type="GO" id="GO:0051205">
    <property type="term" value="P:protein insertion into membrane"/>
    <property type="evidence" value="ECO:0007669"/>
    <property type="project" value="TreeGrafter"/>
</dbReference>
<keyword evidence="15" id="KW-1185">Reference proteome</keyword>
<keyword evidence="7 12" id="KW-1133">Transmembrane helix</keyword>
<evidence type="ECO:0000313" key="15">
    <source>
        <dbReference type="Proteomes" id="UP000004080"/>
    </source>
</evidence>
<evidence type="ECO:0000256" key="6">
    <source>
        <dbReference type="ARBA" id="ARBA00022927"/>
    </source>
</evidence>
<keyword evidence="3 12" id="KW-1003">Cell membrane</keyword>
<dbReference type="RefSeq" id="WP_007201119.1">
    <property type="nucleotide sequence ID" value="NZ_AKKV01000021.1"/>
</dbReference>
<comment type="caution">
    <text evidence="14">The sequence shown here is derived from an EMBL/GenBank/DDBJ whole genome shotgun (WGS) entry which is preliminary data.</text>
</comment>
<dbReference type="EMBL" id="AKKV01000021">
    <property type="protein sequence ID" value="EIT86314.1"/>
    <property type="molecule type" value="Genomic_DNA"/>
</dbReference>
<dbReference type="InterPro" id="IPR001708">
    <property type="entry name" value="YidC/ALB3/OXA1/COX18"/>
</dbReference>
<evidence type="ECO:0000256" key="10">
    <source>
        <dbReference type="ARBA" id="ARBA00023186"/>
    </source>
</evidence>
<dbReference type="PRINTS" id="PR00701">
    <property type="entry name" value="60KDINNERMP"/>
</dbReference>
<keyword evidence="2 12" id="KW-0813">Transport</keyword>
<gene>
    <name evidence="12" type="primary">yidC</name>
    <name evidence="14" type="ORF">A374_05101</name>
</gene>
<evidence type="ECO:0000256" key="11">
    <source>
        <dbReference type="ARBA" id="ARBA00023288"/>
    </source>
</evidence>
<dbReference type="PROSITE" id="PS51257">
    <property type="entry name" value="PROKAR_LIPOPROTEIN"/>
    <property type="match status" value="1"/>
</dbReference>
<dbReference type="NCBIfam" id="TIGR03592">
    <property type="entry name" value="yidC_oxa1_cterm"/>
    <property type="match status" value="1"/>
</dbReference>
<keyword evidence="10 12" id="KW-0143">Chaperone</keyword>
<accession>I8AL33</accession>